<evidence type="ECO:0000259" key="4">
    <source>
        <dbReference type="Pfam" id="PF13473"/>
    </source>
</evidence>
<dbReference type="AlphaFoldDB" id="A0A1F5ITH3"/>
<dbReference type="Pfam" id="PF13473">
    <property type="entry name" value="Cupredoxin_1"/>
    <property type="match status" value="1"/>
</dbReference>
<evidence type="ECO:0000313" key="6">
    <source>
        <dbReference type="Proteomes" id="UP000176336"/>
    </source>
</evidence>
<accession>A0A1F5ITH3</accession>
<reference evidence="5 6" key="1">
    <citation type="journal article" date="2016" name="Nat. Commun.">
        <title>Thousands of microbial genomes shed light on interconnected biogeochemical processes in an aquifer system.</title>
        <authorList>
            <person name="Anantharaman K."/>
            <person name="Brown C.T."/>
            <person name="Hug L.A."/>
            <person name="Sharon I."/>
            <person name="Castelle C.J."/>
            <person name="Probst A.J."/>
            <person name="Thomas B.C."/>
            <person name="Singh A."/>
            <person name="Wilkins M.J."/>
            <person name="Karaoz U."/>
            <person name="Brodie E.L."/>
            <person name="Williams K.H."/>
            <person name="Hubbard S.S."/>
            <person name="Banfield J.F."/>
        </authorList>
    </citation>
    <scope>NUCLEOTIDE SEQUENCE [LARGE SCALE GENOMIC DNA]</scope>
</reference>
<comment type="caution">
    <text evidence="5">The sequence shown here is derived from an EMBL/GenBank/DDBJ whole genome shotgun (WGS) entry which is preliminary data.</text>
</comment>
<dbReference type="EMBL" id="MFCR01000002">
    <property type="protein sequence ID" value="OGE19620.1"/>
    <property type="molecule type" value="Genomic_DNA"/>
</dbReference>
<name>A0A1F5ITH3_9BACT</name>
<evidence type="ECO:0000256" key="3">
    <source>
        <dbReference type="SAM" id="MobiDB-lite"/>
    </source>
</evidence>
<gene>
    <name evidence="5" type="ORF">A2871_03055</name>
</gene>
<keyword evidence="1" id="KW-0479">Metal-binding</keyword>
<dbReference type="PANTHER" id="PTHR38439">
    <property type="entry name" value="AURACYANIN-B"/>
    <property type="match status" value="1"/>
</dbReference>
<feature type="region of interest" description="Disordered" evidence="3">
    <location>
        <begin position="1"/>
        <end position="26"/>
    </location>
</feature>
<protein>
    <recommendedName>
        <fullName evidence="4">EfeO-type cupredoxin-like domain-containing protein</fullName>
    </recommendedName>
</protein>
<dbReference type="PANTHER" id="PTHR38439:SF3">
    <property type="entry name" value="COPPER-RESISTANT CUPROPROTEIN COPI"/>
    <property type="match status" value="1"/>
</dbReference>
<dbReference type="GO" id="GO:0046872">
    <property type="term" value="F:metal ion binding"/>
    <property type="evidence" value="ECO:0007669"/>
    <property type="project" value="UniProtKB-KW"/>
</dbReference>
<dbReference type="Proteomes" id="UP000176336">
    <property type="component" value="Unassembled WGS sequence"/>
</dbReference>
<dbReference type="SUPFAM" id="SSF49503">
    <property type="entry name" value="Cupredoxins"/>
    <property type="match status" value="1"/>
</dbReference>
<dbReference type="InterPro" id="IPR008972">
    <property type="entry name" value="Cupredoxin"/>
</dbReference>
<evidence type="ECO:0000256" key="1">
    <source>
        <dbReference type="ARBA" id="ARBA00022723"/>
    </source>
</evidence>
<dbReference type="InterPro" id="IPR050845">
    <property type="entry name" value="Cu-binding_ET"/>
</dbReference>
<sequence length="119" mass="13171">MLMSKPAQPEQAQIQATQTPAPTATAEPTVREFTVVGTPFKFEPAEIKVKLGEKVKITFKNELGMHNLTIKDLNVATKNLQKDEQETVEFTADKVGSFEYNCSVPTHTEKGMIGTFVVE</sequence>
<proteinExistence type="predicted"/>
<evidence type="ECO:0000256" key="2">
    <source>
        <dbReference type="ARBA" id="ARBA00023008"/>
    </source>
</evidence>
<dbReference type="PROSITE" id="PS00079">
    <property type="entry name" value="MULTICOPPER_OXIDASE1"/>
    <property type="match status" value="1"/>
</dbReference>
<dbReference type="InterPro" id="IPR033138">
    <property type="entry name" value="Cu_oxidase_CS"/>
</dbReference>
<dbReference type="InterPro" id="IPR028096">
    <property type="entry name" value="EfeO_Cupredoxin"/>
</dbReference>
<feature type="domain" description="EfeO-type cupredoxin-like" evidence="4">
    <location>
        <begin position="28"/>
        <end position="113"/>
    </location>
</feature>
<keyword evidence="2" id="KW-0186">Copper</keyword>
<organism evidence="5 6">
    <name type="scientific">Candidatus Daviesbacteria bacterium RIFCSPHIGHO2_01_FULL_41_23</name>
    <dbReference type="NCBI Taxonomy" id="1797764"/>
    <lineage>
        <taxon>Bacteria</taxon>
        <taxon>Candidatus Daviesiibacteriota</taxon>
    </lineage>
</organism>
<dbReference type="Gene3D" id="2.60.40.420">
    <property type="entry name" value="Cupredoxins - blue copper proteins"/>
    <property type="match status" value="1"/>
</dbReference>
<evidence type="ECO:0000313" key="5">
    <source>
        <dbReference type="EMBL" id="OGE19620.1"/>
    </source>
</evidence>